<evidence type="ECO:0000256" key="1">
    <source>
        <dbReference type="SAM" id="Coils"/>
    </source>
</evidence>
<sequence>MSVTYKDQNDNFIKKQITESQEHGLKQETLSLQLLKQARDSEDIKAQVVNMINKLEEKGLQAKSQFEQLNEKNMLTRNEMHDLLKCSKHYDLIYYCQKLKTALNFSEKEPIDDQVMVSVGAWRKLLSIVNQL</sequence>
<organism evidence="2 3">
    <name type="scientific">Alkalibacillus silvisoli</name>
    <dbReference type="NCBI Taxonomy" id="392823"/>
    <lineage>
        <taxon>Bacteria</taxon>
        <taxon>Bacillati</taxon>
        <taxon>Bacillota</taxon>
        <taxon>Bacilli</taxon>
        <taxon>Bacillales</taxon>
        <taxon>Bacillaceae</taxon>
        <taxon>Alkalibacillus</taxon>
    </lineage>
</organism>
<gene>
    <name evidence="2" type="ORF">GCM10008935_02360</name>
</gene>
<accession>A0ABN0ZKX8</accession>
<proteinExistence type="predicted"/>
<feature type="coiled-coil region" evidence="1">
    <location>
        <begin position="38"/>
        <end position="72"/>
    </location>
</feature>
<keyword evidence="1" id="KW-0175">Coiled coil</keyword>
<reference evidence="2 3" key="1">
    <citation type="journal article" date="2019" name="Int. J. Syst. Evol. Microbiol.">
        <title>The Global Catalogue of Microorganisms (GCM) 10K type strain sequencing project: providing services to taxonomists for standard genome sequencing and annotation.</title>
        <authorList>
            <consortium name="The Broad Institute Genomics Platform"/>
            <consortium name="The Broad Institute Genome Sequencing Center for Infectious Disease"/>
            <person name="Wu L."/>
            <person name="Ma J."/>
        </authorList>
    </citation>
    <scope>NUCLEOTIDE SEQUENCE [LARGE SCALE GENOMIC DNA]</scope>
    <source>
        <strain evidence="2 3">JCM 14193</strain>
    </source>
</reference>
<dbReference type="Proteomes" id="UP001500740">
    <property type="component" value="Unassembled WGS sequence"/>
</dbReference>
<comment type="caution">
    <text evidence="2">The sequence shown here is derived from an EMBL/GenBank/DDBJ whole genome shotgun (WGS) entry which is preliminary data.</text>
</comment>
<keyword evidence="3" id="KW-1185">Reference proteome</keyword>
<evidence type="ECO:0000313" key="2">
    <source>
        <dbReference type="EMBL" id="GAA0451360.1"/>
    </source>
</evidence>
<name>A0ABN0ZKX8_9BACI</name>
<protein>
    <submittedName>
        <fullName evidence="2">Uncharacterized protein</fullName>
    </submittedName>
</protein>
<dbReference type="EMBL" id="BAAACZ010000003">
    <property type="protein sequence ID" value="GAA0451360.1"/>
    <property type="molecule type" value="Genomic_DNA"/>
</dbReference>
<dbReference type="RefSeq" id="WP_343781235.1">
    <property type="nucleotide sequence ID" value="NZ_BAAACZ010000003.1"/>
</dbReference>
<evidence type="ECO:0000313" key="3">
    <source>
        <dbReference type="Proteomes" id="UP001500740"/>
    </source>
</evidence>